<keyword evidence="2" id="KW-1185">Reference proteome</keyword>
<name>A0A9J5ZZ91_SOLCO</name>
<dbReference type="Proteomes" id="UP000824120">
    <property type="component" value="Chromosome 3"/>
</dbReference>
<sequence>MQVALEALSLSDCVASSEQTGVEMASIGNKGCNAEDAISSPVNILIGIVTLHGLGLSRLVKFFPLSPTKKRAIKTII</sequence>
<dbReference type="AlphaFoldDB" id="A0A9J5ZZ91"/>
<protein>
    <submittedName>
        <fullName evidence="1">Uncharacterized protein</fullName>
    </submittedName>
</protein>
<gene>
    <name evidence="1" type="ORF">H5410_017477</name>
</gene>
<comment type="caution">
    <text evidence="1">The sequence shown here is derived from an EMBL/GenBank/DDBJ whole genome shotgun (WGS) entry which is preliminary data.</text>
</comment>
<evidence type="ECO:0000313" key="1">
    <source>
        <dbReference type="EMBL" id="KAG5617653.1"/>
    </source>
</evidence>
<reference evidence="1 2" key="1">
    <citation type="submission" date="2020-09" db="EMBL/GenBank/DDBJ databases">
        <title>De no assembly of potato wild relative species, Solanum commersonii.</title>
        <authorList>
            <person name="Cho K."/>
        </authorList>
    </citation>
    <scope>NUCLEOTIDE SEQUENCE [LARGE SCALE GENOMIC DNA]</scope>
    <source>
        <strain evidence="1">LZ3.2</strain>
        <tissue evidence="1">Leaf</tissue>
    </source>
</reference>
<accession>A0A9J5ZZ91</accession>
<proteinExistence type="predicted"/>
<dbReference type="EMBL" id="JACXVP010000003">
    <property type="protein sequence ID" value="KAG5617653.1"/>
    <property type="molecule type" value="Genomic_DNA"/>
</dbReference>
<organism evidence="1 2">
    <name type="scientific">Solanum commersonii</name>
    <name type="common">Commerson's wild potato</name>
    <name type="synonym">Commerson's nightshade</name>
    <dbReference type="NCBI Taxonomy" id="4109"/>
    <lineage>
        <taxon>Eukaryota</taxon>
        <taxon>Viridiplantae</taxon>
        <taxon>Streptophyta</taxon>
        <taxon>Embryophyta</taxon>
        <taxon>Tracheophyta</taxon>
        <taxon>Spermatophyta</taxon>
        <taxon>Magnoliopsida</taxon>
        <taxon>eudicotyledons</taxon>
        <taxon>Gunneridae</taxon>
        <taxon>Pentapetalae</taxon>
        <taxon>asterids</taxon>
        <taxon>lamiids</taxon>
        <taxon>Solanales</taxon>
        <taxon>Solanaceae</taxon>
        <taxon>Solanoideae</taxon>
        <taxon>Solaneae</taxon>
        <taxon>Solanum</taxon>
    </lineage>
</organism>
<evidence type="ECO:0000313" key="2">
    <source>
        <dbReference type="Proteomes" id="UP000824120"/>
    </source>
</evidence>